<dbReference type="CDD" id="cd06259">
    <property type="entry name" value="YdcF-like"/>
    <property type="match status" value="1"/>
</dbReference>
<dbReference type="Gene3D" id="3.40.50.620">
    <property type="entry name" value="HUPs"/>
    <property type="match status" value="1"/>
</dbReference>
<dbReference type="InterPro" id="IPR051599">
    <property type="entry name" value="Cell_Envelope_Assoc"/>
</dbReference>
<dbReference type="AlphaFoldDB" id="A0A168JYR2"/>
<dbReference type="GO" id="GO:0005886">
    <property type="term" value="C:plasma membrane"/>
    <property type="evidence" value="ECO:0007669"/>
    <property type="project" value="TreeGrafter"/>
</dbReference>
<evidence type="ECO:0000256" key="1">
    <source>
        <dbReference type="SAM" id="Phobius"/>
    </source>
</evidence>
<dbReference type="PANTHER" id="PTHR30336:SF20">
    <property type="entry name" value="DUF218 DOMAIN-CONTAINING PROTEIN"/>
    <property type="match status" value="1"/>
</dbReference>
<dbReference type="EMBL" id="LVJI01000048">
    <property type="protein sequence ID" value="OAB41282.1"/>
    <property type="molecule type" value="Genomic_DNA"/>
</dbReference>
<accession>A0A168JYR2</accession>
<keyword evidence="4" id="KW-1185">Reference proteome</keyword>
<organism evidence="3 4">
    <name type="scientific">Paenibacillus antarcticus</name>
    <dbReference type="NCBI Taxonomy" id="253703"/>
    <lineage>
        <taxon>Bacteria</taxon>
        <taxon>Bacillati</taxon>
        <taxon>Bacillota</taxon>
        <taxon>Bacilli</taxon>
        <taxon>Bacillales</taxon>
        <taxon>Paenibacillaceae</taxon>
        <taxon>Paenibacillus</taxon>
    </lineage>
</organism>
<reference evidence="3 4" key="1">
    <citation type="submission" date="2016-03" db="EMBL/GenBank/DDBJ databases">
        <title>Draft genome sequence of Paenibacillus antarcticus CECT 5836.</title>
        <authorList>
            <person name="Shin S.-K."/>
            <person name="Yi H."/>
        </authorList>
    </citation>
    <scope>NUCLEOTIDE SEQUENCE [LARGE SCALE GENOMIC DNA]</scope>
    <source>
        <strain evidence="3 4">CECT 5836</strain>
    </source>
</reference>
<dbReference type="InterPro" id="IPR014729">
    <property type="entry name" value="Rossmann-like_a/b/a_fold"/>
</dbReference>
<comment type="caution">
    <text evidence="3">The sequence shown here is derived from an EMBL/GenBank/DDBJ whole genome shotgun (WGS) entry which is preliminary data.</text>
</comment>
<dbReference type="PANTHER" id="PTHR30336">
    <property type="entry name" value="INNER MEMBRANE PROTEIN, PROBABLE PERMEASE"/>
    <property type="match status" value="1"/>
</dbReference>
<gene>
    <name evidence="3" type="ORF">PBAT_22300</name>
</gene>
<keyword evidence="1" id="KW-0812">Transmembrane</keyword>
<evidence type="ECO:0000313" key="3">
    <source>
        <dbReference type="EMBL" id="OAB41282.1"/>
    </source>
</evidence>
<dbReference type="Pfam" id="PF02698">
    <property type="entry name" value="DUF218"/>
    <property type="match status" value="1"/>
</dbReference>
<keyword evidence="1" id="KW-0472">Membrane</keyword>
<protein>
    <recommendedName>
        <fullName evidence="2">DUF218 domain-containing protein</fullName>
    </recommendedName>
</protein>
<name>A0A168JYR2_9BACL</name>
<keyword evidence="1" id="KW-1133">Transmembrane helix</keyword>
<evidence type="ECO:0000313" key="4">
    <source>
        <dbReference type="Proteomes" id="UP000077355"/>
    </source>
</evidence>
<dbReference type="Proteomes" id="UP000077355">
    <property type="component" value="Unassembled WGS sequence"/>
</dbReference>
<feature type="domain" description="DUF218" evidence="2">
    <location>
        <begin position="60"/>
        <end position="195"/>
    </location>
</feature>
<proteinExistence type="predicted"/>
<dbReference type="RefSeq" id="WP_068652872.1">
    <property type="nucleotide sequence ID" value="NZ_CP043611.1"/>
</dbReference>
<dbReference type="InterPro" id="IPR003848">
    <property type="entry name" value="DUF218"/>
</dbReference>
<sequence length="229" mass="25988">MILNTNISLIRNGKKGSRLIKRILVIILIIGISILAWLGYALWKINSIHPSDSSQYESVDVGIILGSSMWGDSPSPSLSERLDYGLKQFHDGKFKHFIVSGGLDQPDFNYTEAEGMRQYLLDHGVSDEAIIMENKATSTLENLQFSQDIMMKNGWNSAVIITHTYHGMRSLEIAHYLNYNHPVLSTTQSEVLSMPYHKSREVLAYTKWKLDECLLWLGWKSIETVNNPA</sequence>
<evidence type="ECO:0000259" key="2">
    <source>
        <dbReference type="Pfam" id="PF02698"/>
    </source>
</evidence>
<dbReference type="OrthoDB" id="9782395at2"/>
<feature type="transmembrane region" description="Helical" evidence="1">
    <location>
        <begin position="23"/>
        <end position="43"/>
    </location>
</feature>